<comment type="cofactor">
    <cofactor evidence="1">
        <name>a divalent metal cation</name>
        <dbReference type="ChEBI" id="CHEBI:60240"/>
    </cofactor>
</comment>
<dbReference type="CDD" id="cd00841">
    <property type="entry name" value="MPP_YfcE"/>
    <property type="match status" value="1"/>
</dbReference>
<dbReference type="PANTHER" id="PTHR43165">
    <property type="entry name" value="METALLOPHOSPHOESTERASE"/>
    <property type="match status" value="1"/>
</dbReference>
<dbReference type="GO" id="GO:0046872">
    <property type="term" value="F:metal ion binding"/>
    <property type="evidence" value="ECO:0007669"/>
    <property type="project" value="UniProtKB-KW"/>
</dbReference>
<dbReference type="OMA" id="PGEVCGY"/>
<dbReference type="InterPro" id="IPR000979">
    <property type="entry name" value="Phosphodiesterase_MJ0936/Vps29"/>
</dbReference>
<proteinExistence type="inferred from homology"/>
<reference evidence="3 4" key="1">
    <citation type="journal article" date="2020" name="Biotechnol. Biofuels">
        <title>New insights from the biogas microbiome by comprehensive genome-resolved metagenomics of nearly 1600 species originating from multiple anaerobic digesters.</title>
        <authorList>
            <person name="Campanaro S."/>
            <person name="Treu L."/>
            <person name="Rodriguez-R L.M."/>
            <person name="Kovalovszki A."/>
            <person name="Ziels R.M."/>
            <person name="Maus I."/>
            <person name="Zhu X."/>
            <person name="Kougias P.G."/>
            <person name="Basile A."/>
            <person name="Luo G."/>
            <person name="Schluter A."/>
            <person name="Konstantinidis K.T."/>
            <person name="Angelidaki I."/>
        </authorList>
    </citation>
    <scope>NUCLEOTIDE SEQUENCE [LARGE SCALE GENOMIC DNA]</scope>
    <source>
        <strain evidence="3">AS27yjCOA_157</strain>
    </source>
</reference>
<dbReference type="GeneID" id="10460711"/>
<dbReference type="InterPro" id="IPR029052">
    <property type="entry name" value="Metallo-depent_PP-like"/>
</dbReference>
<evidence type="ECO:0000256" key="1">
    <source>
        <dbReference type="RuleBase" id="RU362039"/>
    </source>
</evidence>
<comment type="similarity">
    <text evidence="1">Belongs to the metallophosphoesterase superfamily. YfcE family.</text>
</comment>
<dbReference type="InterPro" id="IPR024654">
    <property type="entry name" value="Calcineurin-like_PHP_lpxH"/>
</dbReference>
<dbReference type="AlphaFoldDB" id="A0A7K4AHY4"/>
<dbReference type="RefSeq" id="WP_013718842.1">
    <property type="nucleotide sequence ID" value="NZ_CAJYDL010000001.1"/>
</dbReference>
<name>A0A7K4AHY4_METSH</name>
<dbReference type="EMBL" id="JAAYUN010000093">
    <property type="protein sequence ID" value="NLJ22535.1"/>
    <property type="molecule type" value="Genomic_DNA"/>
</dbReference>
<gene>
    <name evidence="3" type="ORF">GX426_05440</name>
</gene>
<dbReference type="PANTHER" id="PTHR43165:SF1">
    <property type="entry name" value="PHOSPHODIESTERASE MJ0936"/>
    <property type="match status" value="1"/>
</dbReference>
<organism evidence="3 4">
    <name type="scientific">Methanothrix soehngenii</name>
    <name type="common">Methanosaeta concilii</name>
    <dbReference type="NCBI Taxonomy" id="2223"/>
    <lineage>
        <taxon>Archaea</taxon>
        <taxon>Methanobacteriati</taxon>
        <taxon>Methanobacteriota</taxon>
        <taxon>Stenosarchaea group</taxon>
        <taxon>Methanomicrobia</taxon>
        <taxon>Methanotrichales</taxon>
        <taxon>Methanotrichaceae</taxon>
        <taxon>Methanothrix</taxon>
    </lineage>
</organism>
<dbReference type="SUPFAM" id="SSF56300">
    <property type="entry name" value="Metallo-dependent phosphatases"/>
    <property type="match status" value="1"/>
</dbReference>
<dbReference type="InterPro" id="IPR053193">
    <property type="entry name" value="MetalloPDE_YfcE-like"/>
</dbReference>
<protein>
    <recommendedName>
        <fullName evidence="1">Phosphoesterase</fullName>
        <ecNumber evidence="1">3.1.4.-</ecNumber>
    </recommendedName>
</protein>
<dbReference type="InterPro" id="IPR041802">
    <property type="entry name" value="MPP_YfcE"/>
</dbReference>
<sequence length="176" mass="19453">MLIGIMSDAHDRFQGVKDALRVFSSRGVFMILFAGDMIGSGNCYTFEGLNIPIKLVYGNNDGDRVGLAKEFARVGGEYLGDFGEVEVDGLKIALMHGTEEPLVRAVLASQLYDVLVRGHNHIFEVSSHGRTLLVNPGEIWGHLTGYSTVAIFDTTSREVERVELGRFKTYREIIKG</sequence>
<evidence type="ECO:0000259" key="2">
    <source>
        <dbReference type="Pfam" id="PF12850"/>
    </source>
</evidence>
<evidence type="ECO:0000313" key="4">
    <source>
        <dbReference type="Proteomes" id="UP000544742"/>
    </source>
</evidence>
<accession>A0A7K4AHY4</accession>
<feature type="domain" description="Calcineurin-like phosphoesterase" evidence="2">
    <location>
        <begin position="1"/>
        <end position="156"/>
    </location>
</feature>
<dbReference type="Pfam" id="PF12850">
    <property type="entry name" value="Metallophos_2"/>
    <property type="match status" value="1"/>
</dbReference>
<keyword evidence="1" id="KW-0479">Metal-binding</keyword>
<comment type="caution">
    <text evidence="3">The sequence shown here is derived from an EMBL/GenBank/DDBJ whole genome shotgun (WGS) entry which is preliminary data.</text>
</comment>
<dbReference type="Proteomes" id="UP000544742">
    <property type="component" value="Unassembled WGS sequence"/>
</dbReference>
<dbReference type="GO" id="GO:0016787">
    <property type="term" value="F:hydrolase activity"/>
    <property type="evidence" value="ECO:0007669"/>
    <property type="project" value="UniProtKB-UniRule"/>
</dbReference>
<dbReference type="EC" id="3.1.4.-" evidence="1"/>
<dbReference type="NCBIfam" id="TIGR00040">
    <property type="entry name" value="yfcE"/>
    <property type="match status" value="1"/>
</dbReference>
<evidence type="ECO:0000313" key="3">
    <source>
        <dbReference type="EMBL" id="NLJ22535.1"/>
    </source>
</evidence>
<dbReference type="Gene3D" id="3.60.21.10">
    <property type="match status" value="1"/>
</dbReference>